<keyword evidence="4" id="KW-1185">Reference proteome</keyword>
<dbReference type="InterPro" id="IPR053710">
    <property type="entry name" value="Arylamine_NAT_domain_sf"/>
</dbReference>
<name>A0ABR3K1G9_9AGAR</name>
<dbReference type="EMBL" id="JASNQZ010000001">
    <property type="protein sequence ID" value="KAL0961268.1"/>
    <property type="molecule type" value="Genomic_DNA"/>
</dbReference>
<dbReference type="Proteomes" id="UP001556367">
    <property type="component" value="Unassembled WGS sequence"/>
</dbReference>
<reference evidence="4" key="1">
    <citation type="submission" date="2024-06" db="EMBL/GenBank/DDBJ databases">
        <title>Multi-omics analyses provide insights into the biosynthesis of the anticancer antibiotic pleurotin in Hohenbuehelia grisea.</title>
        <authorList>
            <person name="Weaver J.A."/>
            <person name="Alberti F."/>
        </authorList>
    </citation>
    <scope>NUCLEOTIDE SEQUENCE [LARGE SCALE GENOMIC DNA]</scope>
    <source>
        <strain evidence="4">T-177</strain>
    </source>
</reference>
<dbReference type="PANTHER" id="PTHR11786">
    <property type="entry name" value="N-HYDROXYARYLAMINE O-ACETYLTRANSFERASE"/>
    <property type="match status" value="1"/>
</dbReference>
<comment type="caution">
    <text evidence="3">The sequence shown here is derived from an EMBL/GenBank/DDBJ whole genome shotgun (WGS) entry which is preliminary data.</text>
</comment>
<keyword evidence="2" id="KW-0012">Acyltransferase</keyword>
<dbReference type="PRINTS" id="PR01543">
    <property type="entry name" value="ANATRNSFRASE"/>
</dbReference>
<dbReference type="PANTHER" id="PTHR11786:SF0">
    <property type="entry name" value="ARYLAMINE N-ACETYLTRANSFERASE 4-RELATED"/>
    <property type="match status" value="1"/>
</dbReference>
<sequence length="363" mass="40778">MESAHQPSNALGSETPHKGILRSGALIKKRPSCYSTSQVRRWLQAIGFPGNWTEDDIDNGRFPTTLENLERILLHQLVTFAYENIPMHYSSHHTMDISPDALFQRLVVERQGSWCFGLNGLLYQMLLGLGYRAYAGGSRINLAPIAVPPNYTDFVHMIILVQPSENSNITYLVDAGCAGSGPARPILLSDADDNMVEGASPTERHRLRRGLYEHTSPGDYGIIWRLEVLHDKPDPPSAVGLWRIVHSFSEDERSQSELERANVSVYTAKQGWFWEKVICSRHFWLDSQDNETDHPSEGLDQGTKYLGRLVIDGDTLKRHIGNRVEVVQTVTSERERARLLSDAFGIRIEEEALAYIAGRAAAL</sequence>
<comment type="similarity">
    <text evidence="1 2">Belongs to the arylamine N-acetyltransferase family.</text>
</comment>
<protein>
    <recommendedName>
        <fullName evidence="5">Arylamine N-acetyltransferase</fullName>
    </recommendedName>
</protein>
<evidence type="ECO:0000313" key="4">
    <source>
        <dbReference type="Proteomes" id="UP001556367"/>
    </source>
</evidence>
<dbReference type="Pfam" id="PF00797">
    <property type="entry name" value="Acetyltransf_2"/>
    <property type="match status" value="1"/>
</dbReference>
<dbReference type="Gene3D" id="3.30.2140.20">
    <property type="match status" value="1"/>
</dbReference>
<proteinExistence type="inferred from homology"/>
<gene>
    <name evidence="3" type="ORF">HGRIS_006231</name>
</gene>
<evidence type="ECO:0000256" key="1">
    <source>
        <dbReference type="ARBA" id="ARBA00006547"/>
    </source>
</evidence>
<keyword evidence="2" id="KW-0808">Transferase</keyword>
<dbReference type="SUPFAM" id="SSF54001">
    <property type="entry name" value="Cysteine proteinases"/>
    <property type="match status" value="1"/>
</dbReference>
<evidence type="ECO:0000313" key="3">
    <source>
        <dbReference type="EMBL" id="KAL0961268.1"/>
    </source>
</evidence>
<evidence type="ECO:0008006" key="5">
    <source>
        <dbReference type="Google" id="ProtNLM"/>
    </source>
</evidence>
<accession>A0ABR3K1G9</accession>
<dbReference type="InterPro" id="IPR001447">
    <property type="entry name" value="Arylamine_N-AcTrfase"/>
</dbReference>
<organism evidence="3 4">
    <name type="scientific">Hohenbuehelia grisea</name>
    <dbReference type="NCBI Taxonomy" id="104357"/>
    <lineage>
        <taxon>Eukaryota</taxon>
        <taxon>Fungi</taxon>
        <taxon>Dikarya</taxon>
        <taxon>Basidiomycota</taxon>
        <taxon>Agaricomycotina</taxon>
        <taxon>Agaricomycetes</taxon>
        <taxon>Agaricomycetidae</taxon>
        <taxon>Agaricales</taxon>
        <taxon>Pleurotineae</taxon>
        <taxon>Pleurotaceae</taxon>
        <taxon>Hohenbuehelia</taxon>
    </lineage>
</organism>
<dbReference type="InterPro" id="IPR038765">
    <property type="entry name" value="Papain-like_cys_pep_sf"/>
</dbReference>
<evidence type="ECO:0000256" key="2">
    <source>
        <dbReference type="RuleBase" id="RU003452"/>
    </source>
</evidence>